<comment type="similarity">
    <text evidence="1 12">Belongs to the FliP/MopC/SpaP family.</text>
</comment>
<dbReference type="NCBIfam" id="NF009438">
    <property type="entry name" value="PRK12797.1"/>
    <property type="match status" value="1"/>
</dbReference>
<keyword evidence="13" id="KW-0966">Cell projection</keyword>
<feature type="transmembrane region" description="Helical" evidence="12">
    <location>
        <begin position="22"/>
        <end position="52"/>
    </location>
</feature>
<keyword evidence="8 12" id="KW-1133">Transmembrane helix</keyword>
<evidence type="ECO:0000256" key="8">
    <source>
        <dbReference type="ARBA" id="ARBA00022989"/>
    </source>
</evidence>
<evidence type="ECO:0000256" key="2">
    <source>
        <dbReference type="ARBA" id="ARBA00021714"/>
    </source>
</evidence>
<evidence type="ECO:0000256" key="9">
    <source>
        <dbReference type="ARBA" id="ARBA00023136"/>
    </source>
</evidence>
<dbReference type="PRINTS" id="PR00951">
    <property type="entry name" value="FLGBIOSNFLIP"/>
</dbReference>
<accession>A0ABW4HQ43</accession>
<evidence type="ECO:0000256" key="6">
    <source>
        <dbReference type="ARBA" id="ARBA00022795"/>
    </source>
</evidence>
<dbReference type="PROSITE" id="PS01061">
    <property type="entry name" value="FLIP_2"/>
    <property type="match status" value="1"/>
</dbReference>
<dbReference type="InterPro" id="IPR005838">
    <property type="entry name" value="T3SS_IM_P"/>
</dbReference>
<dbReference type="PRINTS" id="PR01302">
    <property type="entry name" value="TYPE3IMPPROT"/>
</dbReference>
<evidence type="ECO:0000256" key="1">
    <source>
        <dbReference type="ARBA" id="ARBA00006257"/>
    </source>
</evidence>
<keyword evidence="14" id="KW-1185">Reference proteome</keyword>
<comment type="caution">
    <text evidence="13">The sequence shown here is derived from an EMBL/GenBank/DDBJ whole genome shotgun (WGS) entry which is preliminary data.</text>
</comment>
<evidence type="ECO:0000256" key="12">
    <source>
        <dbReference type="RuleBase" id="RU362069"/>
    </source>
</evidence>
<evidence type="ECO:0000256" key="10">
    <source>
        <dbReference type="ARBA" id="ARBA00023143"/>
    </source>
</evidence>
<name>A0ABW4HQ43_9BACI</name>
<protein>
    <recommendedName>
        <fullName evidence="2 12">Flagellar biosynthetic protein FliP</fullName>
    </recommendedName>
</protein>
<evidence type="ECO:0000313" key="13">
    <source>
        <dbReference type="EMBL" id="MFD1607703.1"/>
    </source>
</evidence>
<keyword evidence="3 12" id="KW-0813">Transport</keyword>
<keyword evidence="13" id="KW-0969">Cilium</keyword>
<keyword evidence="10" id="KW-0975">Bacterial flagellum</keyword>
<evidence type="ECO:0000256" key="3">
    <source>
        <dbReference type="ARBA" id="ARBA00022448"/>
    </source>
</evidence>
<evidence type="ECO:0000256" key="11">
    <source>
        <dbReference type="ARBA" id="ARBA00023225"/>
    </source>
</evidence>
<feature type="transmembrane region" description="Helical" evidence="12">
    <location>
        <begin position="194"/>
        <end position="213"/>
    </location>
</feature>
<dbReference type="InterPro" id="IPR005837">
    <property type="entry name" value="FliP"/>
</dbReference>
<organism evidence="13 14">
    <name type="scientific">Oceanobacillus luteolus</name>
    <dbReference type="NCBI Taxonomy" id="1274358"/>
    <lineage>
        <taxon>Bacteria</taxon>
        <taxon>Bacillati</taxon>
        <taxon>Bacillota</taxon>
        <taxon>Bacilli</taxon>
        <taxon>Bacillales</taxon>
        <taxon>Bacillaceae</taxon>
        <taxon>Oceanobacillus</taxon>
    </lineage>
</organism>
<dbReference type="PANTHER" id="PTHR30587">
    <property type="entry name" value="FLAGELLAR BIOSYNTHETIC PROTEIN FLIP"/>
    <property type="match status" value="1"/>
</dbReference>
<evidence type="ECO:0000256" key="5">
    <source>
        <dbReference type="ARBA" id="ARBA00022692"/>
    </source>
</evidence>
<keyword evidence="13" id="KW-0282">Flagellum</keyword>
<dbReference type="Pfam" id="PF00813">
    <property type="entry name" value="FliP"/>
    <property type="match status" value="1"/>
</dbReference>
<dbReference type="Proteomes" id="UP001597221">
    <property type="component" value="Unassembled WGS sequence"/>
</dbReference>
<comment type="function">
    <text evidence="12">Plays a role in the flagellum-specific transport system.</text>
</comment>
<keyword evidence="5 12" id="KW-0812">Transmembrane</keyword>
<proteinExistence type="inferred from homology"/>
<evidence type="ECO:0000256" key="4">
    <source>
        <dbReference type="ARBA" id="ARBA00022475"/>
    </source>
</evidence>
<keyword evidence="6 12" id="KW-1005">Bacterial flagellum biogenesis</keyword>
<dbReference type="EMBL" id="JBHUDE010000040">
    <property type="protein sequence ID" value="MFD1607703.1"/>
    <property type="molecule type" value="Genomic_DNA"/>
</dbReference>
<dbReference type="PANTHER" id="PTHR30587:SF0">
    <property type="entry name" value="FLAGELLAR BIOSYNTHETIC PROTEIN FLIP"/>
    <property type="match status" value="1"/>
</dbReference>
<dbReference type="RefSeq" id="WP_379597069.1">
    <property type="nucleotide sequence ID" value="NZ_JBHUDE010000040.1"/>
</dbReference>
<sequence length="221" mass="24621">MNEFIDIFSSSDPTNVATSVKLILLLTIFSLAPGILILMTSFTRIIIVLSFVRTSLATQQMPPNQVLIGLALFLTFFIMAPTFSEVYDDALDPLFSEEISLDEAYENASVPMKEFMAQHTRQKDLALFLNYSGAEPPETIQDIPLTTLIPAFAISELKTAFQMGFMIFIPFLVIDIAVASILMSMGMMMLPPVMISLPFKILLFVLVDGWYLITHSLLSGF</sequence>
<keyword evidence="4 12" id="KW-1003">Cell membrane</keyword>
<comment type="subcellular location">
    <subcellularLocation>
        <location evidence="12">Cell membrane</location>
        <topology evidence="12">Multi-pass membrane protein</topology>
    </subcellularLocation>
    <subcellularLocation>
        <location evidence="12">Bacterial flagellum basal body</location>
    </subcellularLocation>
</comment>
<dbReference type="NCBIfam" id="TIGR01103">
    <property type="entry name" value="fliP"/>
    <property type="match status" value="1"/>
</dbReference>
<feature type="transmembrane region" description="Helical" evidence="12">
    <location>
        <begin position="64"/>
        <end position="83"/>
    </location>
</feature>
<dbReference type="PROSITE" id="PS01060">
    <property type="entry name" value="FLIP_1"/>
    <property type="match status" value="1"/>
</dbReference>
<keyword evidence="9 12" id="KW-0472">Membrane</keyword>
<feature type="transmembrane region" description="Helical" evidence="12">
    <location>
        <begin position="160"/>
        <end position="182"/>
    </location>
</feature>
<gene>
    <name evidence="12 13" type="primary">fliP</name>
    <name evidence="13" type="ORF">ACFSBH_08560</name>
</gene>
<keyword evidence="11 12" id="KW-1006">Bacterial flagellum protein export</keyword>
<evidence type="ECO:0000313" key="14">
    <source>
        <dbReference type="Proteomes" id="UP001597221"/>
    </source>
</evidence>
<keyword evidence="7 12" id="KW-0653">Protein transport</keyword>
<reference evidence="14" key="1">
    <citation type="journal article" date="2019" name="Int. J. Syst. Evol. Microbiol.">
        <title>The Global Catalogue of Microorganisms (GCM) 10K type strain sequencing project: providing services to taxonomists for standard genome sequencing and annotation.</title>
        <authorList>
            <consortium name="The Broad Institute Genomics Platform"/>
            <consortium name="The Broad Institute Genome Sequencing Center for Infectious Disease"/>
            <person name="Wu L."/>
            <person name="Ma J."/>
        </authorList>
    </citation>
    <scope>NUCLEOTIDE SEQUENCE [LARGE SCALE GENOMIC DNA]</scope>
    <source>
        <strain evidence="14">CGMCC 1.12376</strain>
    </source>
</reference>
<evidence type="ECO:0000256" key="7">
    <source>
        <dbReference type="ARBA" id="ARBA00022927"/>
    </source>
</evidence>